<dbReference type="InterPro" id="IPR046837">
    <property type="entry name" value="Laa1/Sip1/HEATR5-like_HEAT"/>
</dbReference>
<protein>
    <submittedName>
        <fullName evidence="2">Uncharacterized protein</fullName>
    </submittedName>
</protein>
<dbReference type="InterPro" id="IPR016024">
    <property type="entry name" value="ARM-type_fold"/>
</dbReference>
<name>A0A830HTQ1_9CHLO</name>
<dbReference type="Proteomes" id="UP000660262">
    <property type="component" value="Unassembled WGS sequence"/>
</dbReference>
<dbReference type="SUPFAM" id="SSF48371">
    <property type="entry name" value="ARM repeat"/>
    <property type="match status" value="2"/>
</dbReference>
<accession>A0A830HTQ1</accession>
<dbReference type="Pfam" id="PF20210">
    <property type="entry name" value="Laa1_Sip1_HTR5"/>
    <property type="match status" value="1"/>
</dbReference>
<dbReference type="EMBL" id="BNJQ01000030">
    <property type="protein sequence ID" value="GHP10564.1"/>
    <property type="molecule type" value="Genomic_DNA"/>
</dbReference>
<gene>
    <name evidence="2" type="ORF">PPROV_000929500</name>
</gene>
<reference evidence="2" key="1">
    <citation type="submission" date="2020-10" db="EMBL/GenBank/DDBJ databases">
        <title>Unveiling of a novel bifunctional photoreceptor, Dualchrome1, isolated from a cosmopolitan green alga.</title>
        <authorList>
            <person name="Suzuki S."/>
            <person name="Kawachi M."/>
        </authorList>
    </citation>
    <scope>NUCLEOTIDE SEQUENCE</scope>
    <source>
        <strain evidence="2">NIES 2893</strain>
    </source>
</reference>
<evidence type="ECO:0000313" key="3">
    <source>
        <dbReference type="Proteomes" id="UP000660262"/>
    </source>
</evidence>
<proteinExistence type="predicted"/>
<comment type="caution">
    <text evidence="2">The sequence shown here is derived from an EMBL/GenBank/DDBJ whole genome shotgun (WGS) entry which is preliminary data.</text>
</comment>
<dbReference type="GO" id="GO:0005975">
    <property type="term" value="P:carbohydrate metabolic process"/>
    <property type="evidence" value="ECO:0007669"/>
    <property type="project" value="InterPro"/>
</dbReference>
<evidence type="ECO:0000256" key="1">
    <source>
        <dbReference type="SAM" id="MobiDB-lite"/>
    </source>
</evidence>
<feature type="region of interest" description="Disordered" evidence="1">
    <location>
        <begin position="2080"/>
        <end position="2118"/>
    </location>
</feature>
<evidence type="ECO:0000313" key="2">
    <source>
        <dbReference type="EMBL" id="GHP10564.1"/>
    </source>
</evidence>
<organism evidence="2 3">
    <name type="scientific">Pycnococcus provasolii</name>
    <dbReference type="NCBI Taxonomy" id="41880"/>
    <lineage>
        <taxon>Eukaryota</taxon>
        <taxon>Viridiplantae</taxon>
        <taxon>Chlorophyta</taxon>
        <taxon>Pseudoscourfieldiophyceae</taxon>
        <taxon>Pseudoscourfieldiales</taxon>
        <taxon>Pycnococcaceae</taxon>
        <taxon>Pycnococcus</taxon>
    </lineage>
</organism>
<sequence>MLDLHAPSPSSSVDVAALLSSLLTSSASSSSSCVASHLVTLQTIHSHIVKHATPSLLKAIRSQAEDTLVKLALTSQSLAMRRMAVHLLIAVLRRAQGGDVARVMAVSRLVDMASPQQQQQQDTTLRALEATAWLAREDPKCAQRHVQVLTTLTSKLRHPDERALAGGALSACQPPAETALKLVEAHARAKSPSDRATAMRVVESLARAASPCLFEKEGRAWMDATDTARALLNDTDGAVRASAATALARLAIMATSGAALAALTASSEAAAKQGKRVVGPSPTVQKLIAAAEDKCIIAPFRRACVEAVGHAANAAATAVEMYLAAQDDAQGIVDAAIRVVSSIDSIAFGDRPMQRASSMDAVSGSSGGNITRWLGRAVRSGTTSGGSSSPRAGGTGALALDTTIDAGVAAAATTRVVRAVNAGVLFRGDDATRRALLGALTKRLLATAEATTCTTSAADAAALLLCIDAIDLLTELTQAHASALDTALEKLAVAANPTCGFVAAAIGRATARLAVADPRRAAGMLNSAIDGMECSSSPPVALACQATALLGALPQLTLGMPARILNRSVTFAASHIAKGGEHAVPGFAILAAHWRHGGASAVSLPQSFASETSLLKEEAPVHSEGARCAADALGTALGSSACAAIAQATPASLGDMLRSCRAAVAAAYALAEHASTASRIARAEKVELLRVAASAANAAAQCLTARPDVLKVALSYDPQVAPWVPPARSLVVDTARLFVKLDDVKAFGACHAVLLHISMAPFMDLERTADGGILDIAGSSKALLALLSEIDSGVPSDWDEEVDDMRPLCDNNSDGAILALADGGTKAARFAELPPQLRLLQVQLQLFSALFVRAGNEGDAGKQIRIMSNALAKLGAAAPQANSPKASAEMDKLTRFGSCALGCALISASLCACLRPIRPRKLAASLVAPVTALARALDQVARPAYVAAHDAASAAGGGGSSILPFGGMGVGAASDDESRVSAARAAALCRSRAHAAMRLSAEAHALSAKASGAGAEAAAAVRAAVGILRKGVSTAASEAVAGAAVMHASYTLSSLYRHVGGMALTSVLKTSAGAMLDSAAKIGEANLPAGVPPHATDALLACMQALADLATASGPAFTPHSNDALQLCINLLDARDSALREERSDLGRADKDRDTPGGSRYAAAAALRTACAAVANALIAAAGPELAPRGHVHVTCELIVREAASYADPRLPCPPVVANEVGADNVRAVFHEQLVVFAPQVFSDPDAVAPLSAMMFSGSRDQRAFAMASFKQLVERRPMVLFEAGVHVNALAVLDDEPAGSRCAADAAHVLSRLLESCLTVHLQESAKKVGSVSDVFAHWVALLRSVALADGRAASVAAVLQPFQSRMTSRGESRADFDDSDGDIDDDFGDASNAGENAHAADAAIPTSATRLNSPGLRAREHAASTLACIPQLCVRLVDDGSNGSNGSNGSTDVVDTAIRESATTVPPSPLVEKLGELSQAGYRLATGNSPNLRAPGLDLLLALVATCGNLPDPEMPGHRAMELYQVQFVGAIKAAFSTAAASSVNEGETSPASAVDPLLLERGCALLNAFMDARMMGDDDAVFTRLLSLVDAALLQHVGKASSEDFIGSFADWCGELTRVRLLECHAQVTELFYEDEAKAGGGDFSRGGDTSSGLSVSEESRAAWDKHVAACSSSLRQGWSDVIWRSMRLDDLDDNSTHPRVRDALQRCHGHAVRALAYGEAKDAHAPCSPVLFADLSRRLDAAMSSSHTTGVGAIVEVSSWLDHAARVARLAARHNNEQSAESLAACLADTAWDVVRMYEQSSLSSDTSLQAATVLCASRLAVALTPLTSCHANGRRAQAALAAASAVSNLPPMSTPAREARDAASANIAFPFALRAASKSGTDWDASAHAAVHAILSEDEAMHGDALAWLSTAIDAGGARAESALNACATELTEMRQQGRSCESDALMALMLCAIPRAIQRARAVLGQHHAALVGGAPSVESLTVVRTALATLAEMHALAAANANAVATQALLAEGVQLAVQTNAVASAVGGAPGADVARAAVSVLGALGAVDATAFRACVASLSPAMKAQLQKALVPSGGQGSTAPASSTTTTRRAAAPSLTLKPITLARPPS</sequence>
<feature type="compositionally biased region" description="Low complexity" evidence="1">
    <location>
        <begin position="2088"/>
        <end position="2108"/>
    </location>
</feature>
<dbReference type="InterPro" id="IPR044218">
    <property type="entry name" value="SWEETIE"/>
</dbReference>
<dbReference type="PANTHER" id="PTHR46975:SF2">
    <property type="entry name" value="PROTEIN SWEETIE"/>
    <property type="match status" value="1"/>
</dbReference>
<dbReference type="PANTHER" id="PTHR46975">
    <property type="entry name" value="PROTEIN SWEETIE"/>
    <property type="match status" value="1"/>
</dbReference>
<keyword evidence="3" id="KW-1185">Reference proteome</keyword>